<keyword evidence="3" id="KW-0998">Cell outer membrane</keyword>
<dbReference type="Pfam" id="PF07715">
    <property type="entry name" value="Plug"/>
    <property type="match status" value="1"/>
</dbReference>
<protein>
    <submittedName>
        <fullName evidence="6">TonB-dependent receptor</fullName>
    </submittedName>
</protein>
<keyword evidence="6" id="KW-0675">Receptor</keyword>
<dbReference type="InterPro" id="IPR012910">
    <property type="entry name" value="Plug_dom"/>
</dbReference>
<dbReference type="Gene3D" id="2.40.170.20">
    <property type="entry name" value="TonB-dependent receptor, beta-barrel domain"/>
    <property type="match status" value="1"/>
</dbReference>
<dbReference type="OrthoDB" id="9803050at2"/>
<keyword evidence="7" id="KW-1185">Reference proteome</keyword>
<evidence type="ECO:0000313" key="7">
    <source>
        <dbReference type="Proteomes" id="UP000295814"/>
    </source>
</evidence>
<dbReference type="InterPro" id="IPR036942">
    <property type="entry name" value="Beta-barrel_TonB_sf"/>
</dbReference>
<dbReference type="Gene3D" id="2.170.130.10">
    <property type="entry name" value="TonB-dependent receptor, plug domain"/>
    <property type="match status" value="1"/>
</dbReference>
<comment type="subcellular location">
    <subcellularLocation>
        <location evidence="1">Cell outer membrane</location>
    </subcellularLocation>
</comment>
<evidence type="ECO:0000259" key="4">
    <source>
        <dbReference type="Pfam" id="PF07715"/>
    </source>
</evidence>
<dbReference type="SUPFAM" id="SSF56935">
    <property type="entry name" value="Porins"/>
    <property type="match status" value="1"/>
</dbReference>
<proteinExistence type="predicted"/>
<sequence>MKVAPLSAQKVQKEKQLLSTILSTLETRYSISFSYADKTIKDKKIILPQKNLSLKEALEFLRKETKLDFDLLDDRFVAIKPAKKKKPSSFSIQSLEEVFITNFLTTGLTKLNDGSVTIKPESFGILPGLIEPDVLQTIQALPGVLSTDETVSNINVRGGTHDQNLLLWDGIKMYQSGHFFGLISAFNPYITKKISVYKNGSRVKYGDGISSIIDMQLPDAIDNESKAGVGLNFINADGFAKIPLSDKTELQISSRRSVTDLIQTATYNQYFKRIFEDSDFNNNRNSISQNESFYFYDITTKFLYNISKKDKLRFNFLNINNTFNYDEQSTINDRTETLNSNLSQQNLSLGLSYTRDWTNQLSTTLQAYASNYDLDATNNDVINNQRLIQENRVNDRALKIDINYEHNYQLKFNSGYQLNEVGISNLEDVNNPNFKSFIKNVVKSHAVYAETSLLSYSAQTKLNLGARLNYLDKFNLLFVEPRLSFSQRFLNDFRFEVLGEYKSQFTSQVIDLQNDFLGIEKRRWVLSNNNTEVIEEGNQTIYPVPVLKSKQISAGIHFNKNKLLISAETYIKKVDGITTRSQGFQNQYQFVHSIGSYKITGIDVLLNKQFNNVASTWISYSFSKNNYLFPDLNNGNEFPNNNDIRHAITFAGTYTQNNFKLALGVNWNSGKPTTYPAGQNNQSNVIINYQSPNAENLDDYLRADCSATYSFDISRTSKATIGASVWNVLNRKNIINEYYTLIEDSIEPIRNESLGITPNVSFRVHF</sequence>
<dbReference type="GO" id="GO:0009279">
    <property type="term" value="C:cell outer membrane"/>
    <property type="evidence" value="ECO:0007669"/>
    <property type="project" value="UniProtKB-SubCell"/>
</dbReference>
<evidence type="ECO:0000256" key="3">
    <source>
        <dbReference type="ARBA" id="ARBA00023237"/>
    </source>
</evidence>
<dbReference type="Proteomes" id="UP000295814">
    <property type="component" value="Unassembled WGS sequence"/>
</dbReference>
<accession>A0A562YFK3</accession>
<dbReference type="EMBL" id="SMZJ02000004">
    <property type="protein sequence ID" value="TWO33096.1"/>
    <property type="molecule type" value="Genomic_DNA"/>
</dbReference>
<feature type="domain" description="TonB-dependent receptor plug" evidence="4">
    <location>
        <begin position="134"/>
        <end position="208"/>
    </location>
</feature>
<dbReference type="AlphaFoldDB" id="A0A562YFK3"/>
<feature type="domain" description="Protein FecR C-terminal" evidence="5">
    <location>
        <begin position="16"/>
        <end position="74"/>
    </location>
</feature>
<evidence type="ECO:0000259" key="5">
    <source>
        <dbReference type="Pfam" id="PF16344"/>
    </source>
</evidence>
<gene>
    <name evidence="6" type="ORF">E1J38_006470</name>
</gene>
<reference evidence="6 7" key="1">
    <citation type="submission" date="2019-07" db="EMBL/GenBank/DDBJ databases">
        <title>Seonamhaeicola sp. W255 draft genome.</title>
        <authorList>
            <person name="Zhang X.-Y."/>
            <person name="Zhang R."/>
            <person name="Zhong Y.-L."/>
            <person name="Du Z.-J."/>
        </authorList>
    </citation>
    <scope>NUCLEOTIDE SEQUENCE [LARGE SCALE GENOMIC DNA]</scope>
    <source>
        <strain evidence="6 7">W255</strain>
    </source>
</reference>
<organism evidence="6 7">
    <name type="scientific">Seonamhaeicola sediminis</name>
    <dbReference type="NCBI Taxonomy" id="2528206"/>
    <lineage>
        <taxon>Bacteria</taxon>
        <taxon>Pseudomonadati</taxon>
        <taxon>Bacteroidota</taxon>
        <taxon>Flavobacteriia</taxon>
        <taxon>Flavobacteriales</taxon>
        <taxon>Flavobacteriaceae</taxon>
    </lineage>
</organism>
<evidence type="ECO:0000313" key="6">
    <source>
        <dbReference type="EMBL" id="TWO33096.1"/>
    </source>
</evidence>
<comment type="caution">
    <text evidence="6">The sequence shown here is derived from an EMBL/GenBank/DDBJ whole genome shotgun (WGS) entry which is preliminary data.</text>
</comment>
<dbReference type="Pfam" id="PF16344">
    <property type="entry name" value="FecR_C"/>
    <property type="match status" value="1"/>
</dbReference>
<evidence type="ECO:0000256" key="2">
    <source>
        <dbReference type="ARBA" id="ARBA00023136"/>
    </source>
</evidence>
<dbReference type="InterPro" id="IPR037066">
    <property type="entry name" value="Plug_dom_sf"/>
</dbReference>
<name>A0A562YFK3_9FLAO</name>
<keyword evidence="2" id="KW-0472">Membrane</keyword>
<dbReference type="InterPro" id="IPR032508">
    <property type="entry name" value="FecR_C"/>
</dbReference>
<evidence type="ECO:0000256" key="1">
    <source>
        <dbReference type="ARBA" id="ARBA00004442"/>
    </source>
</evidence>